<organism evidence="5 6">
    <name type="scientific">Bifidobacterium boum</name>
    <dbReference type="NCBI Taxonomy" id="78343"/>
    <lineage>
        <taxon>Bacteria</taxon>
        <taxon>Bacillati</taxon>
        <taxon>Actinomycetota</taxon>
        <taxon>Actinomycetes</taxon>
        <taxon>Bifidobacteriales</taxon>
        <taxon>Bifidobacteriaceae</taxon>
        <taxon>Bifidobacterium</taxon>
    </lineage>
</organism>
<evidence type="ECO:0000256" key="1">
    <source>
        <dbReference type="ARBA" id="ARBA00006754"/>
    </source>
</evidence>
<dbReference type="Gene3D" id="3.30.70.2730">
    <property type="match status" value="1"/>
</dbReference>
<evidence type="ECO:0000259" key="4">
    <source>
        <dbReference type="Pfam" id="PF17853"/>
    </source>
</evidence>
<dbReference type="PANTHER" id="PTHR33744:SF7">
    <property type="entry name" value="PUCR FAMILY TRANSCRIPTIONAL REGULATOR"/>
    <property type="match status" value="1"/>
</dbReference>
<comment type="caution">
    <text evidence="5">The sequence shown here is derived from an EMBL/GenBank/DDBJ whole genome shotgun (WGS) entry which is preliminary data.</text>
</comment>
<dbReference type="GeneID" id="303204691"/>
<dbReference type="Proteomes" id="UP000029093">
    <property type="component" value="Unassembled WGS sequence"/>
</dbReference>
<comment type="similarity">
    <text evidence="1">Belongs to the CdaR family.</text>
</comment>
<dbReference type="Pfam" id="PF13556">
    <property type="entry name" value="HTH_30"/>
    <property type="match status" value="1"/>
</dbReference>
<dbReference type="Pfam" id="PF17853">
    <property type="entry name" value="GGDEF_2"/>
    <property type="match status" value="1"/>
</dbReference>
<evidence type="ECO:0000313" key="6">
    <source>
        <dbReference type="Proteomes" id="UP000029093"/>
    </source>
</evidence>
<accession>A0A086ZIZ6</accession>
<keyword evidence="6" id="KW-1185">Reference proteome</keyword>
<dbReference type="Gene3D" id="1.10.10.2840">
    <property type="entry name" value="PucR C-terminal helix-turn-helix domain"/>
    <property type="match status" value="1"/>
</dbReference>
<feature type="domain" description="CdaR GGDEF-like" evidence="4">
    <location>
        <begin position="88"/>
        <end position="197"/>
    </location>
</feature>
<dbReference type="EMBL" id="JGYQ01000016">
    <property type="protein sequence ID" value="KFI46496.1"/>
    <property type="molecule type" value="Genomic_DNA"/>
</dbReference>
<proteinExistence type="inferred from homology"/>
<evidence type="ECO:0000256" key="2">
    <source>
        <dbReference type="SAM" id="MobiDB-lite"/>
    </source>
</evidence>
<dbReference type="InterPro" id="IPR042070">
    <property type="entry name" value="PucR_C-HTH_sf"/>
</dbReference>
<dbReference type="OrthoDB" id="3246591at2"/>
<dbReference type="AlphaFoldDB" id="A0A086ZIZ6"/>
<dbReference type="Gene3D" id="1.20.5.5100">
    <property type="match status" value="1"/>
</dbReference>
<protein>
    <submittedName>
        <fullName evidence="5">Transcriptional regulator</fullName>
    </submittedName>
</protein>
<evidence type="ECO:0000313" key="5">
    <source>
        <dbReference type="EMBL" id="KFI46496.1"/>
    </source>
</evidence>
<dbReference type="RefSeq" id="WP_051616831.1">
    <property type="nucleotide sequence ID" value="NZ_JGYQ01000016.1"/>
</dbReference>
<dbReference type="InterPro" id="IPR025736">
    <property type="entry name" value="PucR_C-HTH_dom"/>
</dbReference>
<name>A0A086ZIZ6_9BIFI</name>
<reference evidence="5 6" key="1">
    <citation type="submission" date="2014-03" db="EMBL/GenBank/DDBJ databases">
        <title>Genomics of Bifidobacteria.</title>
        <authorList>
            <person name="Ventura M."/>
            <person name="Milani C."/>
            <person name="Lugli G.A."/>
        </authorList>
    </citation>
    <scope>NUCLEOTIDE SEQUENCE [LARGE SCALE GENOMIC DNA]</scope>
    <source>
        <strain evidence="5 6">LMG 10736</strain>
    </source>
</reference>
<dbReference type="InterPro" id="IPR041522">
    <property type="entry name" value="CdaR_GGDEF"/>
</dbReference>
<gene>
    <name evidence="5" type="ORF">BBOU_1588</name>
</gene>
<feature type="domain" description="PucR C-terminal helix-turn-helix" evidence="3">
    <location>
        <begin position="255"/>
        <end position="310"/>
    </location>
</feature>
<dbReference type="InterPro" id="IPR051448">
    <property type="entry name" value="CdaR-like_regulators"/>
</dbReference>
<evidence type="ECO:0000259" key="3">
    <source>
        <dbReference type="Pfam" id="PF13556"/>
    </source>
</evidence>
<feature type="region of interest" description="Disordered" evidence="2">
    <location>
        <begin position="44"/>
        <end position="68"/>
    </location>
</feature>
<dbReference type="PANTHER" id="PTHR33744">
    <property type="entry name" value="CARBOHYDRATE DIACID REGULATOR"/>
    <property type="match status" value="1"/>
</dbReference>
<sequence>MVSSSVHAGSGGERKDLLDLLMVRLAAMLGDDVLDRAHTAAAGRSASNTVADTADAHKDSPHTLSPGPTDARTLLESIVFACLAEGIDDERIVSLMHLLGWPGSFICCSIAGTPAQHDVSVCAASIRTSLPARQDGTPQDCLIGEHDGHLIALVRVDDETSPDQVAGIAKTCFDPAEPICLGPTRQNASGASHAIQAVINALFAMRACTRDVPQPMRTEDLLPERALMGDEDARDELIGSIYEALKGDNPDDPTLLTVSIFLDSGASLDATARALSVHPNTVRYRLKRATEICGWDATDTREAYILSTAITLGRLRDAGMWRDNGER</sequence>